<comment type="caution">
    <text evidence="6">The sequence shown here is derived from an EMBL/GenBank/DDBJ whole genome shotgun (WGS) entry which is preliminary data.</text>
</comment>
<dbReference type="PIRSF" id="PIRSF007949">
    <property type="entry name" value="VPS16"/>
    <property type="match status" value="1"/>
</dbReference>
<evidence type="ECO:0000313" key="6">
    <source>
        <dbReference type="EMBL" id="CAD8161071.1"/>
    </source>
</evidence>
<gene>
    <name evidence="6" type="ORF">POCTA_138.1.T0390183</name>
</gene>
<dbReference type="OrthoDB" id="1792at2759"/>
<dbReference type="GO" id="GO:0005768">
    <property type="term" value="C:endosome"/>
    <property type="evidence" value="ECO:0007669"/>
    <property type="project" value="TreeGrafter"/>
</dbReference>
<protein>
    <recommendedName>
        <fullName evidence="8">Vacuolar protein sorting-associated protein 16 homolog</fullName>
    </recommendedName>
</protein>
<dbReference type="InterPro" id="IPR006925">
    <property type="entry name" value="Vps16_C"/>
</dbReference>
<evidence type="ECO:0000256" key="3">
    <source>
        <dbReference type="SAM" id="Coils"/>
    </source>
</evidence>
<evidence type="ECO:0000256" key="1">
    <source>
        <dbReference type="ARBA" id="ARBA00009250"/>
    </source>
</evidence>
<evidence type="ECO:0000313" key="7">
    <source>
        <dbReference type="Proteomes" id="UP000683925"/>
    </source>
</evidence>
<sequence length="886" mass="103947">MDPSAHWKELNKKYYKFHQFNPITGEQKSLDFFYQRIAVSKWGGPLAATKNYNQVILMRTDDLLKDSIVFFSNNGKVISKTQYKEIDRIALFDFLEDEQLLLLKANGSYYIVDPFKGTKKTYDLMDLFKQQQIHKGLIVNNGFVLMTTNFEFFYIPNAYEPQVHKMKPSNLTQEPEHWQVIPPQKTQSGKMELLIANPDGGIIHIIEDEKWKIYYNKDKIVNEIDKKLPDLRNIKMISLSSNYKNLALLQYLNQRWVVTFISDFFDSTDCKQIPIDLKEEDIKKEESAEKDISKIERPRRMLWCSDDCVVLQLQQYLVLVSKDSYIKVKMSNSHFALKQEVDGIRILTQKKNEILRKLPEAYVNVFLPLSIKPGAQLHSAYESFEQKNPIEDDELRSKKTELGEAVNDCIKSGQFEINPEYQMKLLKAASYGKTFLGNQLIDPNLLNETCKYLRVSNALRRNGSVGGRVVTYEQVLQLIKNPDLFITLMLRYNLHYLAIEISRFLKFQIKQKSTIYTHWACCKVESQMDDDQLCQIIKEKIKEEKGVSFTQIAQKSIEIGKSQLALKLLDNEQSLSKRIPVLIWMANYQQGNNNSYYEKALIDAIASKDSNLIYLVIMKFLKTDMDETYKFGILSQNPVAQSHLIYYLRNFDDKYLQKYLQYLKKYDECGLLAINQAYQQNNLGEKIRFLEFAQKYFEEESKDSFYSKILQEQIRTLTDLKQEVEREKKDKEKNKVIMEERPLNSIMEAFLSKDNIQLAQEFAKTYKIPERRFNITRVKALINNKNWEELERFMNEKNKKNVSIPYELVADMLIKADQEERGLQMIMKMPDPEESCYMLLKIGQQRHAVQVAINNKKSQLIQDIRGSINDNQARAQLDMYLSQNQK</sequence>
<dbReference type="GO" id="GO:0005765">
    <property type="term" value="C:lysosomal membrane"/>
    <property type="evidence" value="ECO:0007669"/>
    <property type="project" value="TreeGrafter"/>
</dbReference>
<dbReference type="OMA" id="YVTFWYP"/>
<evidence type="ECO:0000259" key="5">
    <source>
        <dbReference type="Pfam" id="PF04841"/>
    </source>
</evidence>
<dbReference type="InterPro" id="IPR006926">
    <property type="entry name" value="Vps16_N"/>
</dbReference>
<dbReference type="GO" id="GO:0003779">
    <property type="term" value="F:actin binding"/>
    <property type="evidence" value="ECO:0007669"/>
    <property type="project" value="TreeGrafter"/>
</dbReference>
<feature type="domain" description="Vps16 C-terminal" evidence="4">
    <location>
        <begin position="547"/>
        <end position="874"/>
    </location>
</feature>
<proteinExistence type="inferred from homology"/>
<dbReference type="GO" id="GO:0006886">
    <property type="term" value="P:intracellular protein transport"/>
    <property type="evidence" value="ECO:0007669"/>
    <property type="project" value="InterPro"/>
</dbReference>
<feature type="domain" description="Vps16 N-terminal" evidence="5">
    <location>
        <begin position="3"/>
        <end position="441"/>
    </location>
</feature>
<dbReference type="PANTHER" id="PTHR12811:SF0">
    <property type="entry name" value="VACUOLAR PROTEIN SORTING-ASSOCIATED PROTEIN 16 HOMOLOG"/>
    <property type="match status" value="1"/>
</dbReference>
<accession>A0A8S1U6T2</accession>
<dbReference type="GO" id="GO:0042144">
    <property type="term" value="P:vacuole fusion, non-autophagic"/>
    <property type="evidence" value="ECO:0007669"/>
    <property type="project" value="TreeGrafter"/>
</dbReference>
<organism evidence="6 7">
    <name type="scientific">Paramecium octaurelia</name>
    <dbReference type="NCBI Taxonomy" id="43137"/>
    <lineage>
        <taxon>Eukaryota</taxon>
        <taxon>Sar</taxon>
        <taxon>Alveolata</taxon>
        <taxon>Ciliophora</taxon>
        <taxon>Intramacronucleata</taxon>
        <taxon>Oligohymenophorea</taxon>
        <taxon>Peniculida</taxon>
        <taxon>Parameciidae</taxon>
        <taxon>Paramecium</taxon>
    </lineage>
</organism>
<dbReference type="InterPro" id="IPR016534">
    <property type="entry name" value="VPS16"/>
</dbReference>
<dbReference type="GO" id="GO:0016197">
    <property type="term" value="P:endosomal transport"/>
    <property type="evidence" value="ECO:0007669"/>
    <property type="project" value="TreeGrafter"/>
</dbReference>
<evidence type="ECO:0000256" key="2">
    <source>
        <dbReference type="PIRNR" id="PIRNR007949"/>
    </source>
</evidence>
<evidence type="ECO:0000259" key="4">
    <source>
        <dbReference type="Pfam" id="PF04840"/>
    </source>
</evidence>
<dbReference type="Proteomes" id="UP000683925">
    <property type="component" value="Unassembled WGS sequence"/>
</dbReference>
<feature type="coiled-coil region" evidence="3">
    <location>
        <begin position="707"/>
        <end position="741"/>
    </location>
</feature>
<dbReference type="GO" id="GO:0030897">
    <property type="term" value="C:HOPS complex"/>
    <property type="evidence" value="ECO:0007669"/>
    <property type="project" value="TreeGrafter"/>
</dbReference>
<keyword evidence="3" id="KW-0175">Coiled coil</keyword>
<dbReference type="Pfam" id="PF04840">
    <property type="entry name" value="Vps16_C"/>
    <property type="match status" value="1"/>
</dbReference>
<reference evidence="6" key="1">
    <citation type="submission" date="2021-01" db="EMBL/GenBank/DDBJ databases">
        <authorList>
            <consortium name="Genoscope - CEA"/>
            <person name="William W."/>
        </authorList>
    </citation>
    <scope>NUCLEOTIDE SEQUENCE</scope>
</reference>
<dbReference type="Pfam" id="PF04841">
    <property type="entry name" value="Vps16_N"/>
    <property type="match status" value="1"/>
</dbReference>
<dbReference type="EMBL" id="CAJJDP010000039">
    <property type="protein sequence ID" value="CAD8161071.1"/>
    <property type="molecule type" value="Genomic_DNA"/>
</dbReference>
<keyword evidence="7" id="KW-1185">Reference proteome</keyword>
<dbReference type="PANTHER" id="PTHR12811">
    <property type="entry name" value="VACUOLAR PROTEIN SORTING VPS16"/>
    <property type="match status" value="1"/>
</dbReference>
<evidence type="ECO:0008006" key="8">
    <source>
        <dbReference type="Google" id="ProtNLM"/>
    </source>
</evidence>
<dbReference type="AlphaFoldDB" id="A0A8S1U6T2"/>
<comment type="similarity">
    <text evidence="1 2">Belongs to the VPS16 family.</text>
</comment>
<name>A0A8S1U6T2_PAROT</name>